<dbReference type="Gene3D" id="3.40.50.2300">
    <property type="match status" value="1"/>
</dbReference>
<dbReference type="InterPro" id="IPR016152">
    <property type="entry name" value="PTrfase/Anion_transptr"/>
</dbReference>
<sequence length="629" mass="73035">MDKRDYEVFDILLKSNRLTITQISKHMQLSNKTVSKSLDKIEEFLEGSELSLSRKPKIGVSIIGDKTTFNRLYTHPTEQKVPSTKEERIQYLCFNILNNQGYFTLAQLSDALFVSKTTLEKDMIQVYEIFDHFHLAIEKIPGKGSFLNIMEYERRRVALDLIHYFWGQNWQIINQDGQFLHLIEGIPKFAQVFVNVDYLKQINLILQDFTSSNKIKMSDLNYQSLILHLLITVERIKDNQLIGELQAPDRQANPLLESLILDLEKTFDIQIPEIEIGYIQIYFDQLNQVSTNEAATEERIISEMIFEYTLLDDPTAVNALARHIKFALERILNKLPVNNPYTRDIKKNFPLSFDEALTLKRKLEKQYNLFIPEDEVAYMAVHLQAYREQLRTAETKVEVLLVCSSGKGTSQLLAARIKRSFPEISINRILSVQELYQAKITEDLVLSTVNISLPAENLLIVSPILSQVDRQQIQHYLQEGQKERLRNFEFSRLIKKELIFLDQAYQTLEEAISFVGEELIKKGYGKAGIIESAKEREHFSYTSFDKFATPHANPRYVKKSAICFLRLKNEIPWGSTQVRFVFFLCVKDEDPQQLEKIFDSLLTIIDENEKGYLLKGDAQQILDYLKEGL</sequence>
<keyword evidence="7" id="KW-1185">Reference proteome</keyword>
<keyword evidence="2" id="KW-0677">Repeat</keyword>
<dbReference type="Gene3D" id="1.10.1790.10">
    <property type="entry name" value="PRD domain"/>
    <property type="match status" value="2"/>
</dbReference>
<evidence type="ECO:0000259" key="4">
    <source>
        <dbReference type="PROSITE" id="PS51099"/>
    </source>
</evidence>
<dbReference type="Pfam" id="PF00359">
    <property type="entry name" value="PTS_EIIA_2"/>
    <property type="match status" value="1"/>
</dbReference>
<evidence type="ECO:0000313" key="6">
    <source>
        <dbReference type="EMBL" id="MDT2598917.1"/>
    </source>
</evidence>
<dbReference type="SUPFAM" id="SSF52794">
    <property type="entry name" value="PTS system IIB component-like"/>
    <property type="match status" value="1"/>
</dbReference>
<protein>
    <submittedName>
        <fullName evidence="6">BglG family transcription antiterminator</fullName>
    </submittedName>
</protein>
<feature type="domain" description="PRD" evidence="5">
    <location>
        <begin position="288"/>
        <end position="393"/>
    </location>
</feature>
<dbReference type="RefSeq" id="WP_311820914.1">
    <property type="nucleotide sequence ID" value="NZ_JARPYF010000001.1"/>
</dbReference>
<evidence type="ECO:0000313" key="7">
    <source>
        <dbReference type="Proteomes" id="UP001252875"/>
    </source>
</evidence>
<dbReference type="Pfam" id="PF00874">
    <property type="entry name" value="PRD"/>
    <property type="match status" value="2"/>
</dbReference>
<dbReference type="InterPro" id="IPR011608">
    <property type="entry name" value="PRD"/>
</dbReference>
<name>A0ABU3EVM8_9ENTE</name>
<dbReference type="Gene3D" id="3.40.930.10">
    <property type="entry name" value="Mannitol-specific EII, Chain A"/>
    <property type="match status" value="1"/>
</dbReference>
<dbReference type="CDD" id="cd05568">
    <property type="entry name" value="PTS_IIB_bgl_like"/>
    <property type="match status" value="1"/>
</dbReference>
<dbReference type="SUPFAM" id="SSF55804">
    <property type="entry name" value="Phoshotransferase/anion transport protein"/>
    <property type="match status" value="1"/>
</dbReference>
<evidence type="ECO:0000259" key="5">
    <source>
        <dbReference type="PROSITE" id="PS51372"/>
    </source>
</evidence>
<dbReference type="PANTHER" id="PTHR30185:SF13">
    <property type="entry name" value="LICABCH OPERON REGULATOR-RELATED"/>
    <property type="match status" value="1"/>
</dbReference>
<evidence type="ECO:0000259" key="3">
    <source>
        <dbReference type="PROSITE" id="PS51094"/>
    </source>
</evidence>
<dbReference type="InterPro" id="IPR036388">
    <property type="entry name" value="WH-like_DNA-bd_sf"/>
</dbReference>
<dbReference type="SUPFAM" id="SSF63520">
    <property type="entry name" value="PTS-regulatory domain, PRD"/>
    <property type="match status" value="2"/>
</dbReference>
<dbReference type="Proteomes" id="UP001252875">
    <property type="component" value="Unassembled WGS sequence"/>
</dbReference>
<dbReference type="InterPro" id="IPR013011">
    <property type="entry name" value="PTS_EIIB_2"/>
</dbReference>
<dbReference type="InterPro" id="IPR036095">
    <property type="entry name" value="PTS_EIIB-like_sf"/>
</dbReference>
<accession>A0ABU3EVM8</accession>
<gene>
    <name evidence="6" type="ORF">P7D85_03970</name>
</gene>
<proteinExistence type="predicted"/>
<comment type="caution">
    <text evidence="6">The sequence shown here is derived from an EMBL/GenBank/DDBJ whole genome shotgun (WGS) entry which is preliminary data.</text>
</comment>
<dbReference type="InterPro" id="IPR036634">
    <property type="entry name" value="PRD_sf"/>
</dbReference>
<dbReference type="InterPro" id="IPR002178">
    <property type="entry name" value="PTS_EIIA_type-2_dom"/>
</dbReference>
<dbReference type="PANTHER" id="PTHR30185">
    <property type="entry name" value="CRYPTIC BETA-GLUCOSIDE BGL OPERON ANTITERMINATOR"/>
    <property type="match status" value="1"/>
</dbReference>
<keyword evidence="1" id="KW-0808">Transferase</keyword>
<dbReference type="PROSITE" id="PS51372">
    <property type="entry name" value="PRD_2"/>
    <property type="match status" value="1"/>
</dbReference>
<dbReference type="InterPro" id="IPR050661">
    <property type="entry name" value="BglG_antiterminators"/>
</dbReference>
<evidence type="ECO:0000256" key="1">
    <source>
        <dbReference type="ARBA" id="ARBA00022679"/>
    </source>
</evidence>
<feature type="domain" description="PTS EIIB type-2" evidence="4">
    <location>
        <begin position="397"/>
        <end position="485"/>
    </location>
</feature>
<dbReference type="Gene3D" id="1.10.10.10">
    <property type="entry name" value="Winged helix-like DNA-binding domain superfamily/Winged helix DNA-binding domain"/>
    <property type="match status" value="1"/>
</dbReference>
<feature type="domain" description="PTS EIIA type-2" evidence="3">
    <location>
        <begin position="492"/>
        <end position="628"/>
    </location>
</feature>
<evidence type="ECO:0000256" key="2">
    <source>
        <dbReference type="ARBA" id="ARBA00022737"/>
    </source>
</evidence>
<dbReference type="EMBL" id="JARPYI010000001">
    <property type="protein sequence ID" value="MDT2598917.1"/>
    <property type="molecule type" value="Genomic_DNA"/>
</dbReference>
<dbReference type="PROSITE" id="PS51094">
    <property type="entry name" value="PTS_EIIA_TYPE_2"/>
    <property type="match status" value="1"/>
</dbReference>
<dbReference type="PROSITE" id="PS51099">
    <property type="entry name" value="PTS_EIIB_TYPE_2"/>
    <property type="match status" value="1"/>
</dbReference>
<reference evidence="6 7" key="1">
    <citation type="submission" date="2023-03" db="EMBL/GenBank/DDBJ databases">
        <authorList>
            <person name="Shen W."/>
            <person name="Cai J."/>
        </authorList>
    </citation>
    <scope>NUCLEOTIDE SEQUENCE [LARGE SCALE GENOMIC DNA]</scope>
    <source>
        <strain evidence="6 7">D6-4</strain>
    </source>
</reference>
<organism evidence="6 7">
    <name type="scientific">Enterococcus hulanensis</name>
    <dbReference type="NCBI Taxonomy" id="2559929"/>
    <lineage>
        <taxon>Bacteria</taxon>
        <taxon>Bacillati</taxon>
        <taxon>Bacillota</taxon>
        <taxon>Bacilli</taxon>
        <taxon>Lactobacillales</taxon>
        <taxon>Enterococcaceae</taxon>
        <taxon>Enterococcus</taxon>
    </lineage>
</organism>